<dbReference type="EMBL" id="CP158568">
    <property type="protein sequence ID" value="XBY44517.1"/>
    <property type="molecule type" value="Genomic_DNA"/>
</dbReference>
<gene>
    <name evidence="2" type="ORF">ABS361_21310</name>
</gene>
<dbReference type="InterPro" id="IPR050765">
    <property type="entry name" value="Riboflavin_Biosynth_HTPR"/>
</dbReference>
<evidence type="ECO:0000313" key="2">
    <source>
        <dbReference type="EMBL" id="XBY44517.1"/>
    </source>
</evidence>
<sequence>MAEVIVYIAQSVDGFIADRTGGIDFLKPYEGWDFGYDAFYRGVDAVVMGRKTYQHCRTFPEWPYHGRAVIVMTKGPPLDGDGLAVFDDRTPREIVTDLEYAGKRRIWLAGGGGPIRAFLDAGLVKRLILFQIPILLGAGATLWPAGRRERGLDPKRIATHMNGVVEMEFAVV</sequence>
<dbReference type="GO" id="GO:0008703">
    <property type="term" value="F:5-amino-6-(5-phosphoribosylamino)uracil reductase activity"/>
    <property type="evidence" value="ECO:0007669"/>
    <property type="project" value="InterPro"/>
</dbReference>
<dbReference type="Gene3D" id="3.40.430.10">
    <property type="entry name" value="Dihydrofolate Reductase, subunit A"/>
    <property type="match status" value="1"/>
</dbReference>
<reference evidence="2" key="1">
    <citation type="submission" date="2024-06" db="EMBL/GenBank/DDBJ databases">
        <title>Methylostella associata gen. nov., sp. nov., a novel Ancalomicrobiaceae-affiliated facultatively methylotrophic bacteria that feed on methanotrophs of the genus Methylococcus.</title>
        <authorList>
            <person name="Saltykova V."/>
            <person name="Danilova O.V."/>
            <person name="Oshkin I.Y."/>
            <person name="Belova S.E."/>
            <person name="Pimenov N.V."/>
            <person name="Dedysh S.N."/>
        </authorList>
    </citation>
    <scope>NUCLEOTIDE SEQUENCE</scope>
    <source>
        <strain evidence="2">S20</strain>
    </source>
</reference>
<dbReference type="PANTHER" id="PTHR38011:SF11">
    <property type="entry name" value="2,5-DIAMINO-6-RIBOSYLAMINO-4(3H)-PYRIMIDINONE 5'-PHOSPHATE REDUCTASE"/>
    <property type="match status" value="1"/>
</dbReference>
<name>A0AAU7X8W7_9HYPH</name>
<dbReference type="AlphaFoldDB" id="A0AAU7X8W7"/>
<protein>
    <submittedName>
        <fullName evidence="2">Dihydrofolate reductase family protein</fullName>
    </submittedName>
</protein>
<feature type="domain" description="Bacterial bifunctional deaminase-reductase C-terminal" evidence="1">
    <location>
        <begin position="4"/>
        <end position="160"/>
    </location>
</feature>
<dbReference type="RefSeq" id="WP_407049610.1">
    <property type="nucleotide sequence ID" value="NZ_CP158568.1"/>
</dbReference>
<dbReference type="Pfam" id="PF01872">
    <property type="entry name" value="RibD_C"/>
    <property type="match status" value="1"/>
</dbReference>
<dbReference type="SUPFAM" id="SSF53597">
    <property type="entry name" value="Dihydrofolate reductase-like"/>
    <property type="match status" value="1"/>
</dbReference>
<proteinExistence type="predicted"/>
<dbReference type="InterPro" id="IPR002734">
    <property type="entry name" value="RibDG_C"/>
</dbReference>
<dbReference type="GO" id="GO:0009231">
    <property type="term" value="P:riboflavin biosynthetic process"/>
    <property type="evidence" value="ECO:0007669"/>
    <property type="project" value="InterPro"/>
</dbReference>
<dbReference type="PANTHER" id="PTHR38011">
    <property type="entry name" value="DIHYDROFOLATE REDUCTASE FAMILY PROTEIN (AFU_ORTHOLOGUE AFUA_8G06820)"/>
    <property type="match status" value="1"/>
</dbReference>
<dbReference type="KEGG" id="mflg:ABS361_21310"/>
<accession>A0AAU7X8W7</accession>
<organism evidence="2">
    <name type="scientific">Methyloraptor flagellatus</name>
    <dbReference type="NCBI Taxonomy" id="3162530"/>
    <lineage>
        <taxon>Bacteria</taxon>
        <taxon>Pseudomonadati</taxon>
        <taxon>Pseudomonadota</taxon>
        <taxon>Alphaproteobacteria</taxon>
        <taxon>Hyphomicrobiales</taxon>
        <taxon>Ancalomicrobiaceae</taxon>
        <taxon>Methyloraptor</taxon>
    </lineage>
</organism>
<evidence type="ECO:0000259" key="1">
    <source>
        <dbReference type="Pfam" id="PF01872"/>
    </source>
</evidence>
<dbReference type="InterPro" id="IPR024072">
    <property type="entry name" value="DHFR-like_dom_sf"/>
</dbReference>